<evidence type="ECO:0000259" key="1">
    <source>
        <dbReference type="Pfam" id="PF00476"/>
    </source>
</evidence>
<accession>A0A8T2N8Y6</accession>
<dbReference type="InterPro" id="IPR043502">
    <property type="entry name" value="DNA/RNA_pol_sf"/>
</dbReference>
<dbReference type="GO" id="GO:0097681">
    <property type="term" value="P:double-strand break repair via alternative nonhomologous end joining"/>
    <property type="evidence" value="ECO:0007669"/>
    <property type="project" value="TreeGrafter"/>
</dbReference>
<name>A0A8T2N8Y6_9TELE</name>
<dbReference type="OrthoDB" id="2320933at2759"/>
<gene>
    <name evidence="2" type="ORF">JZ751_008346</name>
</gene>
<dbReference type="GO" id="GO:0003677">
    <property type="term" value="F:DNA binding"/>
    <property type="evidence" value="ECO:0007669"/>
    <property type="project" value="InterPro"/>
</dbReference>
<evidence type="ECO:0000313" key="3">
    <source>
        <dbReference type="Proteomes" id="UP000824540"/>
    </source>
</evidence>
<organism evidence="2 3">
    <name type="scientific">Albula glossodonta</name>
    <name type="common">roundjaw bonefish</name>
    <dbReference type="NCBI Taxonomy" id="121402"/>
    <lineage>
        <taxon>Eukaryota</taxon>
        <taxon>Metazoa</taxon>
        <taxon>Chordata</taxon>
        <taxon>Craniata</taxon>
        <taxon>Vertebrata</taxon>
        <taxon>Euteleostomi</taxon>
        <taxon>Actinopterygii</taxon>
        <taxon>Neopterygii</taxon>
        <taxon>Teleostei</taxon>
        <taxon>Albuliformes</taxon>
        <taxon>Albulidae</taxon>
        <taxon>Albula</taxon>
    </lineage>
</organism>
<dbReference type="Gene3D" id="3.30.70.370">
    <property type="match status" value="1"/>
</dbReference>
<dbReference type="SUPFAM" id="SSF56672">
    <property type="entry name" value="DNA/RNA polymerases"/>
    <property type="match status" value="1"/>
</dbReference>
<dbReference type="PANTHER" id="PTHR10133">
    <property type="entry name" value="DNA POLYMERASE I"/>
    <property type="match status" value="1"/>
</dbReference>
<evidence type="ECO:0000313" key="2">
    <source>
        <dbReference type="EMBL" id="KAG9334258.1"/>
    </source>
</evidence>
<dbReference type="Proteomes" id="UP000824540">
    <property type="component" value="Unassembled WGS sequence"/>
</dbReference>
<comment type="caution">
    <text evidence="2">The sequence shown here is derived from an EMBL/GenBank/DDBJ whole genome shotgun (WGS) entry which is preliminary data.</text>
</comment>
<dbReference type="Pfam" id="PF00476">
    <property type="entry name" value="DNA_pol_A"/>
    <property type="match status" value="1"/>
</dbReference>
<feature type="domain" description="DNA-directed DNA polymerase family A palm" evidence="1">
    <location>
        <begin position="26"/>
        <end position="78"/>
    </location>
</feature>
<protein>
    <recommendedName>
        <fullName evidence="1">DNA-directed DNA polymerase family A palm domain-containing protein</fullName>
    </recommendedName>
</protein>
<dbReference type="GO" id="GO:0006261">
    <property type="term" value="P:DNA-templated DNA replication"/>
    <property type="evidence" value="ECO:0007669"/>
    <property type="project" value="InterPro"/>
</dbReference>
<dbReference type="GO" id="GO:0003887">
    <property type="term" value="F:DNA-directed DNA polymerase activity"/>
    <property type="evidence" value="ECO:0007669"/>
    <property type="project" value="InterPro"/>
</dbReference>
<keyword evidence="3" id="KW-1185">Reference proteome</keyword>
<dbReference type="InterPro" id="IPR002298">
    <property type="entry name" value="DNA_polymerase_A"/>
</dbReference>
<dbReference type="AlphaFoldDB" id="A0A8T2N8Y6"/>
<reference evidence="2" key="1">
    <citation type="thesis" date="2021" institute="BYU ScholarsArchive" country="Provo, UT, USA">
        <title>Applications of and Algorithms for Genome Assembly and Genomic Analyses with an Emphasis on Marine Teleosts.</title>
        <authorList>
            <person name="Pickett B.D."/>
        </authorList>
    </citation>
    <scope>NUCLEOTIDE SEQUENCE</scope>
    <source>
        <strain evidence="2">HI-2016</strain>
    </source>
</reference>
<sequence length="84" mass="9553">MFGINLRTHWPSRTELVHSCPIASGAFFVLQLHDELIYEVAQEDVIQVAQIVKREMESAVKLYVKLCVKVKVGPSWGDLQDLDI</sequence>
<dbReference type="EMBL" id="JAFBMS010000155">
    <property type="protein sequence ID" value="KAG9334258.1"/>
    <property type="molecule type" value="Genomic_DNA"/>
</dbReference>
<dbReference type="PANTHER" id="PTHR10133:SF62">
    <property type="entry name" value="DNA POLYMERASE THETA"/>
    <property type="match status" value="1"/>
</dbReference>
<dbReference type="InterPro" id="IPR001098">
    <property type="entry name" value="DNA-dir_DNA_pol_A_palm_dom"/>
</dbReference>
<proteinExistence type="predicted"/>